<organism evidence="1 2">
    <name type="scientific">Segatella buccae ATCC 33574</name>
    <dbReference type="NCBI Taxonomy" id="873513"/>
    <lineage>
        <taxon>Bacteria</taxon>
        <taxon>Pseudomonadati</taxon>
        <taxon>Bacteroidota</taxon>
        <taxon>Bacteroidia</taxon>
        <taxon>Bacteroidales</taxon>
        <taxon>Prevotellaceae</taxon>
        <taxon>Segatella</taxon>
    </lineage>
</organism>
<dbReference type="Proteomes" id="UP000003112">
    <property type="component" value="Unassembled WGS sequence"/>
</dbReference>
<comment type="caution">
    <text evidence="1">The sequence shown here is derived from an EMBL/GenBank/DDBJ whole genome shotgun (WGS) entry which is preliminary data.</text>
</comment>
<sequence length="50" mass="5471">MLLQRYDINGGNANQSRKNFTPIGALPPRCQSLFILLSNNPPLCPSISIS</sequence>
<protein>
    <submittedName>
        <fullName evidence="1">Uncharacterized protein</fullName>
    </submittedName>
</protein>
<keyword evidence="2" id="KW-1185">Reference proteome</keyword>
<reference evidence="1 2" key="1">
    <citation type="submission" date="2010-10" db="EMBL/GenBank/DDBJ databases">
        <authorList>
            <person name="Muzny D."/>
            <person name="Qin X."/>
            <person name="Deng J."/>
            <person name="Jiang H."/>
            <person name="Liu Y."/>
            <person name="Qu J."/>
            <person name="Song X.-Z."/>
            <person name="Zhang L."/>
            <person name="Thornton R."/>
            <person name="Coyle M."/>
            <person name="Francisco L."/>
            <person name="Jackson L."/>
            <person name="Javaid M."/>
            <person name="Korchina V."/>
            <person name="Kovar C."/>
            <person name="Mata R."/>
            <person name="Mathew T."/>
            <person name="Ngo R."/>
            <person name="Nguyen L."/>
            <person name="Nguyen N."/>
            <person name="Okwuonu G."/>
            <person name="Ongeri F."/>
            <person name="Pham C."/>
            <person name="Simmons D."/>
            <person name="Wilczek-Boney K."/>
            <person name="Hale W."/>
            <person name="Jakkamsetti A."/>
            <person name="Pham P."/>
            <person name="Ruth R."/>
            <person name="San Lucas F."/>
            <person name="Warren J."/>
            <person name="Zhang J."/>
            <person name="Zhao Z."/>
            <person name="Zhou C."/>
            <person name="Zhu D."/>
            <person name="Lee S."/>
            <person name="Bess C."/>
            <person name="Blankenburg K."/>
            <person name="Forbes L."/>
            <person name="Fu Q."/>
            <person name="Gubbala S."/>
            <person name="Hirani K."/>
            <person name="Jayaseelan J.C."/>
            <person name="Lara F."/>
            <person name="Munidasa M."/>
            <person name="Palculict T."/>
            <person name="Patil S."/>
            <person name="Pu L.-L."/>
            <person name="Saada N."/>
            <person name="Tang L."/>
            <person name="Weissenberger G."/>
            <person name="Zhu Y."/>
            <person name="Hemphill L."/>
            <person name="Shang Y."/>
            <person name="Youmans B."/>
            <person name="Ayvaz T."/>
            <person name="Ross M."/>
            <person name="Santibanez J."/>
            <person name="Aqrawi P."/>
            <person name="Gross S."/>
            <person name="Joshi V."/>
            <person name="Fowler G."/>
            <person name="Nazareth L."/>
            <person name="Reid J."/>
            <person name="Worley K."/>
            <person name="Petrosino J."/>
            <person name="Highlander S."/>
            <person name="Gibbs R."/>
        </authorList>
    </citation>
    <scope>NUCLEOTIDE SEQUENCE [LARGE SCALE GENOMIC DNA]</scope>
    <source>
        <strain evidence="1 2">ATCC 33574</strain>
    </source>
</reference>
<name>E6K427_9BACT</name>
<dbReference type="EMBL" id="AEPD01000009">
    <property type="protein sequence ID" value="EFU31727.1"/>
    <property type="molecule type" value="Genomic_DNA"/>
</dbReference>
<accession>E6K427</accession>
<evidence type="ECO:0000313" key="2">
    <source>
        <dbReference type="Proteomes" id="UP000003112"/>
    </source>
</evidence>
<gene>
    <name evidence="1" type="ORF">HMPREF6485_0372</name>
</gene>
<dbReference type="HOGENOM" id="CLU_3128960_0_0_10"/>
<evidence type="ECO:0000313" key="1">
    <source>
        <dbReference type="EMBL" id="EFU31727.1"/>
    </source>
</evidence>
<feature type="non-terminal residue" evidence="1">
    <location>
        <position position="50"/>
    </location>
</feature>
<dbReference type="AlphaFoldDB" id="E6K427"/>
<proteinExistence type="predicted"/>